<protein>
    <submittedName>
        <fullName evidence="1">Uncharacterized protein</fullName>
    </submittedName>
</protein>
<dbReference type="EMBL" id="CP022521">
    <property type="protein sequence ID" value="ASO21539.1"/>
    <property type="molecule type" value="Genomic_DNA"/>
</dbReference>
<organism evidence="1 2">
    <name type="scientific">Actinoalloteichus hoggarensis</name>
    <dbReference type="NCBI Taxonomy" id="1470176"/>
    <lineage>
        <taxon>Bacteria</taxon>
        <taxon>Bacillati</taxon>
        <taxon>Actinomycetota</taxon>
        <taxon>Actinomycetes</taxon>
        <taxon>Pseudonocardiales</taxon>
        <taxon>Pseudonocardiaceae</taxon>
        <taxon>Actinoalloteichus</taxon>
    </lineage>
</organism>
<proteinExistence type="predicted"/>
<dbReference type="PROSITE" id="PS51257">
    <property type="entry name" value="PROKAR_LIPOPROTEIN"/>
    <property type="match status" value="1"/>
</dbReference>
<keyword evidence="2" id="KW-1185">Reference proteome</keyword>
<evidence type="ECO:0000313" key="1">
    <source>
        <dbReference type="EMBL" id="ASO21539.1"/>
    </source>
</evidence>
<reference evidence="1 2" key="1">
    <citation type="submission" date="2017-07" db="EMBL/GenBank/DDBJ databases">
        <title>Complete genome sequence of Actinoalloteichus hoggarensis DSM 45943, type strain of Actinoalloteichus hoggarensis.</title>
        <authorList>
            <person name="Ruckert C."/>
            <person name="Nouioui I."/>
            <person name="Willmese J."/>
            <person name="van Wezel G."/>
            <person name="Klenk H.-P."/>
            <person name="Kalinowski J."/>
            <person name="Zotchev S.B."/>
        </authorList>
    </citation>
    <scope>NUCLEOTIDE SEQUENCE [LARGE SCALE GENOMIC DNA]</scope>
    <source>
        <strain evidence="1 2">DSM 45943</strain>
    </source>
</reference>
<name>A0A221W7J0_9PSEU</name>
<accession>A0A221W7J0</accession>
<sequence length="40" mass="4068">MCELCGRGLPVVAAVWGWSACALCAGSVRAEGVQYLAVAV</sequence>
<dbReference type="KEGG" id="ahg:AHOG_19585"/>
<gene>
    <name evidence="1" type="ORF">AHOG_19585</name>
</gene>
<dbReference type="AlphaFoldDB" id="A0A221W7J0"/>
<dbReference type="Proteomes" id="UP000204221">
    <property type="component" value="Chromosome"/>
</dbReference>
<evidence type="ECO:0000313" key="2">
    <source>
        <dbReference type="Proteomes" id="UP000204221"/>
    </source>
</evidence>